<keyword evidence="3" id="KW-0333">Golgi apparatus</keyword>
<keyword evidence="10" id="KW-0812">Transmembrane</keyword>
<feature type="transmembrane region" description="Helical" evidence="10">
    <location>
        <begin position="20"/>
        <end position="40"/>
    </location>
</feature>
<keyword evidence="10" id="KW-1133">Transmembrane helix</keyword>
<dbReference type="Proteomes" id="UP001159428">
    <property type="component" value="Unassembled WGS sequence"/>
</dbReference>
<feature type="binding site" evidence="7">
    <location>
        <position position="198"/>
    </location>
    <ligand>
        <name>ATP</name>
        <dbReference type="ChEBI" id="CHEBI:30616"/>
    </ligand>
</feature>
<evidence type="ECO:0000256" key="8">
    <source>
        <dbReference type="PIRSR" id="PIRSR624869-3"/>
    </source>
</evidence>
<dbReference type="CDD" id="cd10314">
    <property type="entry name" value="FAM20_C"/>
    <property type="match status" value="1"/>
</dbReference>
<keyword evidence="8" id="KW-0464">Manganese</keyword>
<keyword evidence="7" id="KW-0067">ATP-binding</keyword>
<sequence length="483" mass="55717">MLNLWPLSVFYRVYFGTMKFKERFAFCICIVLLVIPFIWLRMRAADEKHPLLLSVSSQNSRFLADETDYNGIDHSHVNIQRSEEGTNHLKTNRKDVDRSLEKRSAPTVTNHEDKDGEKKVEKNIGKNNDIDYEFDDPWSIWENMLKSRQITSPDDVDGVNMILEGMMYKPIVAANVGVRGTQLKATLTLEGKQRVVFKPMRYPRDFIVEGTPYAGFDRHNGEIAAFHLDRILGFYRAPPVVGRKINLEDEIEPIGDKRLLDTFFKKDGNTCFYGRCYYCNKKNAACANGTIMEGSVTLWLPKGWNLGKWAHPWIRAYSGARKALWETDNNYCKNKVLNKPPYNFGPRLLDLLDTALFDFLIGNADRHHYETFKDEGDTGMPLHLDNAKSFGDPYRDEMSILAPIYQCCRLRLSTWNRFQSIARGKMSLSELLRKATENDPVSPVLSDPHFKAIDRRLKIIVNTVNKCLEDHGEERVLIIEDMV</sequence>
<dbReference type="EMBL" id="CALNXJ010000002">
    <property type="protein sequence ID" value="CAH3034353.1"/>
    <property type="molecule type" value="Genomic_DNA"/>
</dbReference>
<comment type="cofactor">
    <cofactor evidence="8">
        <name>Mn(2+)</name>
        <dbReference type="ChEBI" id="CHEBI:29035"/>
    </cofactor>
</comment>
<evidence type="ECO:0000259" key="11">
    <source>
        <dbReference type="Pfam" id="PF06702"/>
    </source>
</evidence>
<evidence type="ECO:0000256" key="6">
    <source>
        <dbReference type="PIRSR" id="PIRSR624869-1"/>
    </source>
</evidence>
<reference evidence="12 13" key="1">
    <citation type="submission" date="2022-05" db="EMBL/GenBank/DDBJ databases">
        <authorList>
            <consortium name="Genoscope - CEA"/>
            <person name="William W."/>
        </authorList>
    </citation>
    <scope>NUCLEOTIDE SEQUENCE [LARGE SCALE GENOMIC DNA]</scope>
</reference>
<keyword evidence="4" id="KW-1015">Disulfide bond</keyword>
<evidence type="ECO:0000256" key="5">
    <source>
        <dbReference type="ARBA" id="ARBA00023180"/>
    </source>
</evidence>
<feature type="region of interest" description="Disordered" evidence="9">
    <location>
        <begin position="82"/>
        <end position="119"/>
    </location>
</feature>
<feature type="binding site" evidence="7">
    <location>
        <position position="370"/>
    </location>
    <ligand>
        <name>ATP</name>
        <dbReference type="ChEBI" id="CHEBI:30616"/>
    </ligand>
</feature>
<feature type="domain" description="FAM20 C-terminal" evidence="11">
    <location>
        <begin position="263"/>
        <end position="476"/>
    </location>
</feature>
<dbReference type="GO" id="GO:0005524">
    <property type="term" value="F:ATP binding"/>
    <property type="evidence" value="ECO:0007669"/>
    <property type="project" value="UniProtKB-KW"/>
</dbReference>
<feature type="active site" evidence="6">
    <location>
        <position position="365"/>
    </location>
</feature>
<feature type="binding site" evidence="7">
    <location>
        <position position="182"/>
    </location>
    <ligand>
        <name>ATP</name>
        <dbReference type="ChEBI" id="CHEBI:30616"/>
    </ligand>
</feature>
<feature type="binding site" evidence="7">
    <location>
        <begin position="297"/>
        <end position="300"/>
    </location>
    <ligand>
        <name>ATP</name>
        <dbReference type="ChEBI" id="CHEBI:30616"/>
    </ligand>
</feature>
<dbReference type="InterPro" id="IPR009581">
    <property type="entry name" value="FAM20_C"/>
</dbReference>
<keyword evidence="10" id="KW-0472">Membrane</keyword>
<comment type="caution">
    <text evidence="12">The sequence shown here is derived from an EMBL/GenBank/DDBJ whole genome shotgun (WGS) entry which is preliminary data.</text>
</comment>
<evidence type="ECO:0000256" key="3">
    <source>
        <dbReference type="ARBA" id="ARBA00023034"/>
    </source>
</evidence>
<evidence type="ECO:0000256" key="7">
    <source>
        <dbReference type="PIRSR" id="PIRSR624869-2"/>
    </source>
</evidence>
<proteinExistence type="inferred from homology"/>
<evidence type="ECO:0000313" key="13">
    <source>
        <dbReference type="Proteomes" id="UP001159428"/>
    </source>
</evidence>
<evidence type="ECO:0000256" key="1">
    <source>
        <dbReference type="ARBA" id="ARBA00004555"/>
    </source>
</evidence>
<gene>
    <name evidence="12" type="ORF">PMEA_00010616</name>
</gene>
<evidence type="ECO:0000313" key="12">
    <source>
        <dbReference type="EMBL" id="CAH3034353.1"/>
    </source>
</evidence>
<comment type="similarity">
    <text evidence="2">Belongs to the FAM20 family.</text>
</comment>
<organism evidence="12 13">
    <name type="scientific">Pocillopora meandrina</name>
    <dbReference type="NCBI Taxonomy" id="46732"/>
    <lineage>
        <taxon>Eukaryota</taxon>
        <taxon>Metazoa</taxon>
        <taxon>Cnidaria</taxon>
        <taxon>Anthozoa</taxon>
        <taxon>Hexacorallia</taxon>
        <taxon>Scleractinia</taxon>
        <taxon>Astrocoeniina</taxon>
        <taxon>Pocilloporidae</taxon>
        <taxon>Pocillopora</taxon>
    </lineage>
</organism>
<evidence type="ECO:0000256" key="4">
    <source>
        <dbReference type="ARBA" id="ARBA00023157"/>
    </source>
</evidence>
<dbReference type="Pfam" id="PF06702">
    <property type="entry name" value="Fam20C"/>
    <property type="match status" value="1"/>
</dbReference>
<keyword evidence="7" id="KW-0547">Nucleotide-binding</keyword>
<dbReference type="AlphaFoldDB" id="A0AAU9VQM1"/>
<dbReference type="InterPro" id="IPR024869">
    <property type="entry name" value="FAM20"/>
</dbReference>
<keyword evidence="8" id="KW-0479">Metal-binding</keyword>
<keyword evidence="13" id="KW-1185">Reference proteome</keyword>
<protein>
    <recommendedName>
        <fullName evidence="11">FAM20 C-terminal domain-containing protein</fullName>
    </recommendedName>
</protein>
<name>A0AAU9VQM1_9CNID</name>
<dbReference type="GO" id="GO:0016773">
    <property type="term" value="F:phosphotransferase activity, alcohol group as acceptor"/>
    <property type="evidence" value="ECO:0007669"/>
    <property type="project" value="TreeGrafter"/>
</dbReference>
<comment type="subcellular location">
    <subcellularLocation>
        <location evidence="1">Golgi apparatus</location>
    </subcellularLocation>
</comment>
<dbReference type="GO" id="GO:0005794">
    <property type="term" value="C:Golgi apparatus"/>
    <property type="evidence" value="ECO:0007669"/>
    <property type="project" value="UniProtKB-SubCell"/>
</dbReference>
<feature type="binding site" evidence="7">
    <location>
        <position position="385"/>
    </location>
    <ligand>
        <name>ATP</name>
        <dbReference type="ChEBI" id="CHEBI:30616"/>
    </ligand>
</feature>
<dbReference type="PANTHER" id="PTHR12450:SF14">
    <property type="entry name" value="GLYCOSAMINOGLYCAN XYLOSYLKINASE"/>
    <property type="match status" value="1"/>
</dbReference>
<feature type="binding site" evidence="8">
    <location>
        <position position="217"/>
    </location>
    <ligand>
        <name>Mn(2+)</name>
        <dbReference type="ChEBI" id="CHEBI:29035"/>
    </ligand>
</feature>
<keyword evidence="5" id="KW-0325">Glycoprotein</keyword>
<evidence type="ECO:0000256" key="10">
    <source>
        <dbReference type="SAM" id="Phobius"/>
    </source>
</evidence>
<evidence type="ECO:0000256" key="2">
    <source>
        <dbReference type="ARBA" id="ARBA00006557"/>
    </source>
</evidence>
<feature type="binding site" evidence="8">
    <location>
        <position position="385"/>
    </location>
    <ligand>
        <name>Mn(2+)</name>
        <dbReference type="ChEBI" id="CHEBI:29035"/>
    </ligand>
</feature>
<evidence type="ECO:0000256" key="9">
    <source>
        <dbReference type="SAM" id="MobiDB-lite"/>
    </source>
</evidence>
<dbReference type="GO" id="GO:0046872">
    <property type="term" value="F:metal ion binding"/>
    <property type="evidence" value="ECO:0007669"/>
    <property type="project" value="UniProtKB-KW"/>
</dbReference>
<dbReference type="PANTHER" id="PTHR12450">
    <property type="entry name" value="DENTIN MATRIX PROTEIN 4 PROTEIN FAM20"/>
    <property type="match status" value="1"/>
</dbReference>
<accession>A0AAU9VQM1</accession>